<accession>A0AB38RN82</accession>
<dbReference type="EMBL" id="CP096567">
    <property type="protein sequence ID" value="UPU46817.1"/>
    <property type="molecule type" value="Genomic_DNA"/>
</dbReference>
<reference evidence="2" key="1">
    <citation type="journal article" date="2022" name="Environ. Microbiol.">
        <title>Functional analysis, diversity, and distribution of carbendazim hydrolases MheI and CbmA, responsible for the initial step in carbendazim degradation.</title>
        <authorList>
            <person name="Zhang M."/>
            <person name="Bai X."/>
            <person name="Li Q."/>
            <person name="Zhang L."/>
            <person name="Zhu Q."/>
            <person name="Gao S."/>
            <person name="Ke Z."/>
            <person name="Jiang M."/>
            <person name="Hu J."/>
            <person name="Qiu J."/>
            <person name="Hong Q."/>
        </authorList>
    </citation>
    <scope>NUCLEOTIDE SEQUENCE [LARGE SCALE GENOMIC DNA]</scope>
    <source>
        <strain evidence="2">djl-6</strain>
    </source>
</reference>
<dbReference type="AlphaFoldDB" id="A0AB38RN82"/>
<name>A0AB38RN82_RHOSG</name>
<keyword evidence="1" id="KW-0614">Plasmid</keyword>
<protein>
    <submittedName>
        <fullName evidence="1">Uncharacterized protein</fullName>
    </submittedName>
</protein>
<dbReference type="Proteomes" id="UP000831484">
    <property type="component" value="Plasmid pdjl-6-4"/>
</dbReference>
<proteinExistence type="predicted"/>
<sequence>MRANSGQNSRIVANVWCAYWWNKSGNTFKVVQNTAYVVANKSYYF</sequence>
<keyword evidence="2" id="KW-1185">Reference proteome</keyword>
<dbReference type="RefSeq" id="WP_248671247.1">
    <property type="nucleotide sequence ID" value="NZ_CP096567.1"/>
</dbReference>
<evidence type="ECO:0000313" key="1">
    <source>
        <dbReference type="EMBL" id="UPU46817.1"/>
    </source>
</evidence>
<evidence type="ECO:0000313" key="2">
    <source>
        <dbReference type="Proteomes" id="UP000831484"/>
    </source>
</evidence>
<gene>
    <name evidence="1" type="ORF">M0639_32010</name>
</gene>
<geneLocation type="plasmid" evidence="1 2">
    <name>pdjl-6-4</name>
</geneLocation>
<organism evidence="1 2">
    <name type="scientific">Rhodococcus qingshengii JCM 15477</name>
    <dbReference type="NCBI Taxonomy" id="1303681"/>
    <lineage>
        <taxon>Bacteria</taxon>
        <taxon>Bacillati</taxon>
        <taxon>Actinomycetota</taxon>
        <taxon>Actinomycetes</taxon>
        <taxon>Mycobacteriales</taxon>
        <taxon>Nocardiaceae</taxon>
        <taxon>Rhodococcus</taxon>
        <taxon>Rhodococcus erythropolis group</taxon>
    </lineage>
</organism>